<accession>A0A517MG71</accession>
<dbReference type="AlphaFoldDB" id="A0A517MG71"/>
<protein>
    <submittedName>
        <fullName evidence="1">Uncharacterized protein</fullName>
    </submittedName>
</protein>
<proteinExistence type="predicted"/>
<evidence type="ECO:0000313" key="1">
    <source>
        <dbReference type="EMBL" id="QDS93883.1"/>
    </source>
</evidence>
<dbReference type="EMBL" id="CP036262">
    <property type="protein sequence ID" value="QDS93883.1"/>
    <property type="molecule type" value="Genomic_DNA"/>
</dbReference>
<keyword evidence="2" id="KW-1185">Reference proteome</keyword>
<sequence length="84" mass="9232">MPIKTGEFASLEKPEISATPRKADTLKGLVVSRLLPHCPAARSAGCLCLCVCVCLMHMHHMPRVKQRQPMLNIDFHKPASGRGI</sequence>
<dbReference type="Proteomes" id="UP000320672">
    <property type="component" value="Chromosome"/>
</dbReference>
<organism evidence="1 2">
    <name type="scientific">Roseimaritima multifibrata</name>
    <dbReference type="NCBI Taxonomy" id="1930274"/>
    <lineage>
        <taxon>Bacteria</taxon>
        <taxon>Pseudomonadati</taxon>
        <taxon>Planctomycetota</taxon>
        <taxon>Planctomycetia</taxon>
        <taxon>Pirellulales</taxon>
        <taxon>Pirellulaceae</taxon>
        <taxon>Roseimaritima</taxon>
    </lineage>
</organism>
<dbReference type="KEGG" id="rml:FF011L_26590"/>
<name>A0A517MG71_9BACT</name>
<reference evidence="1 2" key="1">
    <citation type="submission" date="2019-02" db="EMBL/GenBank/DDBJ databases">
        <title>Deep-cultivation of Planctomycetes and their phenomic and genomic characterization uncovers novel biology.</title>
        <authorList>
            <person name="Wiegand S."/>
            <person name="Jogler M."/>
            <person name="Boedeker C."/>
            <person name="Pinto D."/>
            <person name="Vollmers J."/>
            <person name="Rivas-Marin E."/>
            <person name="Kohn T."/>
            <person name="Peeters S.H."/>
            <person name="Heuer A."/>
            <person name="Rast P."/>
            <person name="Oberbeckmann S."/>
            <person name="Bunk B."/>
            <person name="Jeske O."/>
            <person name="Meyerdierks A."/>
            <person name="Storesund J.E."/>
            <person name="Kallscheuer N."/>
            <person name="Luecker S."/>
            <person name="Lage O.M."/>
            <person name="Pohl T."/>
            <person name="Merkel B.J."/>
            <person name="Hornburger P."/>
            <person name="Mueller R.-W."/>
            <person name="Bruemmer F."/>
            <person name="Labrenz M."/>
            <person name="Spormann A.M."/>
            <person name="Op den Camp H."/>
            <person name="Overmann J."/>
            <person name="Amann R."/>
            <person name="Jetten M.S.M."/>
            <person name="Mascher T."/>
            <person name="Medema M.H."/>
            <person name="Devos D.P."/>
            <person name="Kaster A.-K."/>
            <person name="Ovreas L."/>
            <person name="Rohde M."/>
            <person name="Galperin M.Y."/>
            <person name="Jogler C."/>
        </authorList>
    </citation>
    <scope>NUCLEOTIDE SEQUENCE [LARGE SCALE GENOMIC DNA]</scope>
    <source>
        <strain evidence="1 2">FF011L</strain>
    </source>
</reference>
<evidence type="ECO:0000313" key="2">
    <source>
        <dbReference type="Proteomes" id="UP000320672"/>
    </source>
</evidence>
<gene>
    <name evidence="1" type="ORF">FF011L_26590</name>
</gene>